<dbReference type="EMBL" id="KZ819639">
    <property type="protein sequence ID" value="PWN87656.1"/>
    <property type="molecule type" value="Genomic_DNA"/>
</dbReference>
<name>A0A316YEZ9_9BASI</name>
<reference evidence="2 3" key="1">
    <citation type="journal article" date="2018" name="Mol. Biol. Evol.">
        <title>Broad Genomic Sampling Reveals a Smut Pathogenic Ancestry of the Fungal Clade Ustilaginomycotina.</title>
        <authorList>
            <person name="Kijpornyongpan T."/>
            <person name="Mondo S.J."/>
            <person name="Barry K."/>
            <person name="Sandor L."/>
            <person name="Lee J."/>
            <person name="Lipzen A."/>
            <person name="Pangilinan J."/>
            <person name="LaButti K."/>
            <person name="Hainaut M."/>
            <person name="Henrissat B."/>
            <person name="Grigoriev I.V."/>
            <person name="Spatafora J.W."/>
            <person name="Aime M.C."/>
        </authorList>
    </citation>
    <scope>NUCLEOTIDE SEQUENCE [LARGE SCALE GENOMIC DNA]</scope>
    <source>
        <strain evidence="2 3">MCA 4198</strain>
    </source>
</reference>
<feature type="transmembrane region" description="Helical" evidence="1">
    <location>
        <begin position="81"/>
        <end position="102"/>
    </location>
</feature>
<keyword evidence="1" id="KW-1133">Transmembrane helix</keyword>
<evidence type="ECO:0000256" key="1">
    <source>
        <dbReference type="SAM" id="Phobius"/>
    </source>
</evidence>
<feature type="transmembrane region" description="Helical" evidence="1">
    <location>
        <begin position="50"/>
        <end position="69"/>
    </location>
</feature>
<sequence>MWCDNCLLIFPLRHGAIAWDVFIALYSLAGSIFLFRYGQYFFFDFPEWQIYGGIGMAVMSICVINIIGLSNSTYMWMRVCFFIWPILLITTAVRAGVMMFQLDRKQGNIIWECNNGGQLWGESAGDGYGNGTSMPSGVCSAGFHSLYIAFVFSLVIDFGCQLYAYFLCWRFMKRIEHYYALAQSDKGYY</sequence>
<evidence type="ECO:0000313" key="2">
    <source>
        <dbReference type="EMBL" id="PWN87656.1"/>
    </source>
</evidence>
<feature type="transmembrane region" description="Helical" evidence="1">
    <location>
        <begin position="146"/>
        <end position="168"/>
    </location>
</feature>
<proteinExistence type="predicted"/>
<dbReference type="AlphaFoldDB" id="A0A316YEZ9"/>
<keyword evidence="1" id="KW-0812">Transmembrane</keyword>
<evidence type="ECO:0000313" key="3">
    <source>
        <dbReference type="Proteomes" id="UP000245768"/>
    </source>
</evidence>
<protein>
    <submittedName>
        <fullName evidence="2">Uncharacterized protein</fullName>
    </submittedName>
</protein>
<feature type="transmembrane region" description="Helical" evidence="1">
    <location>
        <begin position="17"/>
        <end position="38"/>
    </location>
</feature>
<dbReference type="RefSeq" id="XP_025374854.1">
    <property type="nucleotide sequence ID" value="XM_025525282.1"/>
</dbReference>
<organism evidence="2 3">
    <name type="scientific">Acaromyces ingoldii</name>
    <dbReference type="NCBI Taxonomy" id="215250"/>
    <lineage>
        <taxon>Eukaryota</taxon>
        <taxon>Fungi</taxon>
        <taxon>Dikarya</taxon>
        <taxon>Basidiomycota</taxon>
        <taxon>Ustilaginomycotina</taxon>
        <taxon>Exobasidiomycetes</taxon>
        <taxon>Exobasidiales</taxon>
        <taxon>Cryptobasidiaceae</taxon>
        <taxon>Acaromyces</taxon>
    </lineage>
</organism>
<keyword evidence="1" id="KW-0472">Membrane</keyword>
<dbReference type="InParanoid" id="A0A316YEZ9"/>
<dbReference type="STRING" id="215250.A0A316YEZ9"/>
<gene>
    <name evidence="2" type="ORF">FA10DRAFT_303773</name>
</gene>
<dbReference type="GeneID" id="37047198"/>
<accession>A0A316YEZ9</accession>
<keyword evidence="3" id="KW-1185">Reference proteome</keyword>
<dbReference type="OrthoDB" id="2371309at2759"/>
<dbReference type="Proteomes" id="UP000245768">
    <property type="component" value="Unassembled WGS sequence"/>
</dbReference>